<keyword evidence="4" id="KW-1185">Reference proteome</keyword>
<evidence type="ECO:0000256" key="1">
    <source>
        <dbReference type="ARBA" id="ARBA00022737"/>
    </source>
</evidence>
<dbReference type="Proteomes" id="UP000807306">
    <property type="component" value="Unassembled WGS sequence"/>
</dbReference>
<reference evidence="3" key="1">
    <citation type="submission" date="2020-11" db="EMBL/GenBank/DDBJ databases">
        <authorList>
            <consortium name="DOE Joint Genome Institute"/>
            <person name="Ahrendt S."/>
            <person name="Riley R."/>
            <person name="Andreopoulos W."/>
            <person name="Labutti K."/>
            <person name="Pangilinan J."/>
            <person name="Ruiz-Duenas F.J."/>
            <person name="Barrasa J.M."/>
            <person name="Sanchez-Garcia M."/>
            <person name="Camarero S."/>
            <person name="Miyauchi S."/>
            <person name="Serrano A."/>
            <person name="Linde D."/>
            <person name="Babiker R."/>
            <person name="Drula E."/>
            <person name="Ayuso-Fernandez I."/>
            <person name="Pacheco R."/>
            <person name="Padilla G."/>
            <person name="Ferreira P."/>
            <person name="Barriuso J."/>
            <person name="Kellner H."/>
            <person name="Castanera R."/>
            <person name="Alfaro M."/>
            <person name="Ramirez L."/>
            <person name="Pisabarro A.G."/>
            <person name="Kuo A."/>
            <person name="Tritt A."/>
            <person name="Lipzen A."/>
            <person name="He G."/>
            <person name="Yan M."/>
            <person name="Ng V."/>
            <person name="Cullen D."/>
            <person name="Martin F."/>
            <person name="Rosso M.-N."/>
            <person name="Henrissat B."/>
            <person name="Hibbett D."/>
            <person name="Martinez A.T."/>
            <person name="Grigoriev I.V."/>
        </authorList>
    </citation>
    <scope>NUCLEOTIDE SEQUENCE</scope>
    <source>
        <strain evidence="3">CBS 506.95</strain>
    </source>
</reference>
<dbReference type="SUPFAM" id="SSF52540">
    <property type="entry name" value="P-loop containing nucleoside triphosphate hydrolases"/>
    <property type="match status" value="1"/>
</dbReference>
<proteinExistence type="predicted"/>
<dbReference type="PROSITE" id="PS50837">
    <property type="entry name" value="NACHT"/>
    <property type="match status" value="1"/>
</dbReference>
<dbReference type="AlphaFoldDB" id="A0A9P6JV10"/>
<feature type="domain" description="NACHT" evidence="2">
    <location>
        <begin position="95"/>
        <end position="269"/>
    </location>
</feature>
<organism evidence="3 4">
    <name type="scientific">Crepidotus variabilis</name>
    <dbReference type="NCBI Taxonomy" id="179855"/>
    <lineage>
        <taxon>Eukaryota</taxon>
        <taxon>Fungi</taxon>
        <taxon>Dikarya</taxon>
        <taxon>Basidiomycota</taxon>
        <taxon>Agaricomycotina</taxon>
        <taxon>Agaricomycetes</taxon>
        <taxon>Agaricomycetidae</taxon>
        <taxon>Agaricales</taxon>
        <taxon>Agaricineae</taxon>
        <taxon>Crepidotaceae</taxon>
        <taxon>Crepidotus</taxon>
    </lineage>
</organism>
<name>A0A9P6JV10_9AGAR</name>
<evidence type="ECO:0000259" key="2">
    <source>
        <dbReference type="PROSITE" id="PS50837"/>
    </source>
</evidence>
<gene>
    <name evidence="3" type="ORF">CPB83DRAFT_845328</name>
</gene>
<dbReference type="PANTHER" id="PTHR10039">
    <property type="entry name" value="AMELOGENIN"/>
    <property type="match status" value="1"/>
</dbReference>
<dbReference type="InterPro" id="IPR007111">
    <property type="entry name" value="NACHT_NTPase"/>
</dbReference>
<sequence>MSNGSPSSASMFSYAEGVSISGGNFTINTPTSIMSVLQPSAVIASPIDQLRAHCALNAVLNSSERFNAPRCEPQTREAIIQEILDWINEKLPFATMLWLHGSAGVGKSAIAQSISELCRRNQTYGASFFFSRTEVTSGRNDGDRVLPTLVYQMAQAIPALLQLIQAVIELDRAIFMYTRALQMERLLVQPLLSLQPQPSESRSKGLRRFFKRHFSTGSKPGFKPCLIVVDGLDECSDIDAQCDLLRLFATAVTRLNLPIRFLISSRPEAHITQTFKRDVTIPVQLLNLGQDRNVNKDIRLFLARRFEDIRHGHPIGPFLPTPWPPPEVLDALVKRSSEHFIFPSIVMEYVASVHHHPIDRLNIILDLRPAPDGHNPYATLDALYRHIFSAVPKHHLEKVLCLLGLINLQNQSNIPKMAFGLFPMFVESPDNEDSPYAYAQKELIERMLELRPGEVEMILASLLSVVECQDTIRVLHASIFDFLCDSLRAKEFHVDLSEAHTTILHYFIREEGRLAFYTSDPVGRHPAPAHPTYIFQHLNFFMFHLSYVRAPVSTTIINYLRSFNLLYNIALSKEVLERSFRSDTKSYHAEVFKLITAMGFFFEWLRAHSANATGQAGLRLDYHTNRITAALSACYRKDVQIPKARLFQDDRAHLEQYTVFQFLELFNTATQYSVTSIQSRTSELPRWVLLSPWGDPSE</sequence>
<comment type="caution">
    <text evidence="3">The sequence shown here is derived from an EMBL/GenBank/DDBJ whole genome shotgun (WGS) entry which is preliminary data.</text>
</comment>
<dbReference type="OrthoDB" id="3014077at2759"/>
<evidence type="ECO:0000313" key="3">
    <source>
        <dbReference type="EMBL" id="KAF9533478.1"/>
    </source>
</evidence>
<protein>
    <recommendedName>
        <fullName evidence="2">NACHT domain-containing protein</fullName>
    </recommendedName>
</protein>
<dbReference type="InterPro" id="IPR056884">
    <property type="entry name" value="NPHP3-like_N"/>
</dbReference>
<keyword evidence="1" id="KW-0677">Repeat</keyword>
<dbReference type="Gene3D" id="3.40.50.300">
    <property type="entry name" value="P-loop containing nucleotide triphosphate hydrolases"/>
    <property type="match status" value="1"/>
</dbReference>
<dbReference type="PANTHER" id="PTHR10039:SF14">
    <property type="entry name" value="NACHT DOMAIN-CONTAINING PROTEIN"/>
    <property type="match status" value="1"/>
</dbReference>
<dbReference type="InterPro" id="IPR027417">
    <property type="entry name" value="P-loop_NTPase"/>
</dbReference>
<evidence type="ECO:0000313" key="4">
    <source>
        <dbReference type="Proteomes" id="UP000807306"/>
    </source>
</evidence>
<dbReference type="Pfam" id="PF24883">
    <property type="entry name" value="NPHP3_N"/>
    <property type="match status" value="2"/>
</dbReference>
<accession>A0A9P6JV10</accession>
<dbReference type="EMBL" id="MU157828">
    <property type="protein sequence ID" value="KAF9533478.1"/>
    <property type="molecule type" value="Genomic_DNA"/>
</dbReference>